<reference evidence="2" key="1">
    <citation type="journal article" date="2020" name="Stud. Mycol.">
        <title>101 Dothideomycetes genomes: a test case for predicting lifestyles and emergence of pathogens.</title>
        <authorList>
            <person name="Haridas S."/>
            <person name="Albert R."/>
            <person name="Binder M."/>
            <person name="Bloem J."/>
            <person name="Labutti K."/>
            <person name="Salamov A."/>
            <person name="Andreopoulos B."/>
            <person name="Baker S."/>
            <person name="Barry K."/>
            <person name="Bills G."/>
            <person name="Bluhm B."/>
            <person name="Cannon C."/>
            <person name="Castanera R."/>
            <person name="Culley D."/>
            <person name="Daum C."/>
            <person name="Ezra D."/>
            <person name="Gonzalez J."/>
            <person name="Henrissat B."/>
            <person name="Kuo A."/>
            <person name="Liang C."/>
            <person name="Lipzen A."/>
            <person name="Lutzoni F."/>
            <person name="Magnuson J."/>
            <person name="Mondo S."/>
            <person name="Nolan M."/>
            <person name="Ohm R."/>
            <person name="Pangilinan J."/>
            <person name="Park H.-J."/>
            <person name="Ramirez L."/>
            <person name="Alfaro M."/>
            <person name="Sun H."/>
            <person name="Tritt A."/>
            <person name="Yoshinaga Y."/>
            <person name="Zwiers L.-H."/>
            <person name="Turgeon B."/>
            <person name="Goodwin S."/>
            <person name="Spatafora J."/>
            <person name="Crous P."/>
            <person name="Grigoriev I."/>
        </authorList>
    </citation>
    <scope>NUCLEOTIDE SEQUENCE</scope>
    <source>
        <strain evidence="2">ATCC 16933</strain>
    </source>
</reference>
<proteinExistence type="predicted"/>
<feature type="compositionally biased region" description="Polar residues" evidence="1">
    <location>
        <begin position="18"/>
        <end position="32"/>
    </location>
</feature>
<dbReference type="AlphaFoldDB" id="A0A6A6NPX4"/>
<feature type="compositionally biased region" description="Basic residues" evidence="1">
    <location>
        <begin position="72"/>
        <end position="90"/>
    </location>
</feature>
<accession>A0A6A6NPX4</accession>
<dbReference type="Proteomes" id="UP000799766">
    <property type="component" value="Unassembled WGS sequence"/>
</dbReference>
<feature type="compositionally biased region" description="Basic residues" evidence="1">
    <location>
        <begin position="120"/>
        <end position="148"/>
    </location>
</feature>
<evidence type="ECO:0000313" key="2">
    <source>
        <dbReference type="EMBL" id="KAF2453781.1"/>
    </source>
</evidence>
<dbReference type="EMBL" id="MU001695">
    <property type="protein sequence ID" value="KAF2453781.1"/>
    <property type="molecule type" value="Genomic_DNA"/>
</dbReference>
<protein>
    <submittedName>
        <fullName evidence="2">Uncharacterized protein</fullName>
    </submittedName>
</protein>
<feature type="region of interest" description="Disordered" evidence="1">
    <location>
        <begin position="1"/>
        <end position="37"/>
    </location>
</feature>
<organism evidence="2 3">
    <name type="scientific">Lineolata rhizophorae</name>
    <dbReference type="NCBI Taxonomy" id="578093"/>
    <lineage>
        <taxon>Eukaryota</taxon>
        <taxon>Fungi</taxon>
        <taxon>Dikarya</taxon>
        <taxon>Ascomycota</taxon>
        <taxon>Pezizomycotina</taxon>
        <taxon>Dothideomycetes</taxon>
        <taxon>Dothideomycetes incertae sedis</taxon>
        <taxon>Lineolatales</taxon>
        <taxon>Lineolataceae</taxon>
        <taxon>Lineolata</taxon>
    </lineage>
</organism>
<gene>
    <name evidence="2" type="ORF">BDY21DRAFT_118909</name>
</gene>
<feature type="region of interest" description="Disordered" evidence="1">
    <location>
        <begin position="49"/>
        <end position="148"/>
    </location>
</feature>
<evidence type="ECO:0000313" key="3">
    <source>
        <dbReference type="Proteomes" id="UP000799766"/>
    </source>
</evidence>
<name>A0A6A6NPX4_9PEZI</name>
<evidence type="ECO:0000256" key="1">
    <source>
        <dbReference type="SAM" id="MobiDB-lite"/>
    </source>
</evidence>
<keyword evidence="3" id="KW-1185">Reference proteome</keyword>
<sequence>MRQPSTPSRHKPPPSRPTSPASIHPNTSSTGPTLPAFVRPGVATVTWLPGRFAPESPPSTSNTLHLRDIHTGKKKQKRKRRKKRRNHTRVTKYFFSGCKQNKKKEKSKENTLPRQYQSPHHSRPSIRTSKKPQRRQKGQKKRNKIKRV</sequence>